<dbReference type="OrthoDB" id="1470350at2759"/>
<evidence type="ECO:0000256" key="9">
    <source>
        <dbReference type="ARBA" id="ARBA00023033"/>
    </source>
</evidence>
<dbReference type="GO" id="GO:0016020">
    <property type="term" value="C:membrane"/>
    <property type="evidence" value="ECO:0007669"/>
    <property type="project" value="UniProtKB-SubCell"/>
</dbReference>
<keyword evidence="9 12" id="KW-0503">Monooxygenase</keyword>
<dbReference type="EMBL" id="QGNW01000073">
    <property type="protein sequence ID" value="RVX01816.1"/>
    <property type="molecule type" value="Genomic_DNA"/>
</dbReference>
<dbReference type="GO" id="GO:0004497">
    <property type="term" value="F:monooxygenase activity"/>
    <property type="evidence" value="ECO:0007669"/>
    <property type="project" value="UniProtKB-KW"/>
</dbReference>
<proteinExistence type="inferred from homology"/>
<dbReference type="PROSITE" id="PS00086">
    <property type="entry name" value="CYTOCHROME_P450"/>
    <property type="match status" value="1"/>
</dbReference>
<evidence type="ECO:0000256" key="2">
    <source>
        <dbReference type="ARBA" id="ARBA00010617"/>
    </source>
</evidence>
<evidence type="ECO:0000256" key="1">
    <source>
        <dbReference type="ARBA" id="ARBA00004167"/>
    </source>
</evidence>
<dbReference type="InterPro" id="IPR017972">
    <property type="entry name" value="Cyt_P450_CS"/>
</dbReference>
<evidence type="ECO:0000256" key="10">
    <source>
        <dbReference type="ARBA" id="ARBA00023136"/>
    </source>
</evidence>
<keyword evidence="10" id="KW-0472">Membrane</keyword>
<evidence type="ECO:0000256" key="7">
    <source>
        <dbReference type="ARBA" id="ARBA00023002"/>
    </source>
</evidence>
<dbReference type="GO" id="GO:0016705">
    <property type="term" value="F:oxidoreductase activity, acting on paired donors, with incorporation or reduction of molecular oxygen"/>
    <property type="evidence" value="ECO:0007669"/>
    <property type="project" value="InterPro"/>
</dbReference>
<dbReference type="GO" id="GO:0005506">
    <property type="term" value="F:iron ion binding"/>
    <property type="evidence" value="ECO:0007669"/>
    <property type="project" value="InterPro"/>
</dbReference>
<keyword evidence="6" id="KW-1133">Transmembrane helix</keyword>
<keyword evidence="7 12" id="KW-0560">Oxidoreductase</keyword>
<accession>A0A438IYN1</accession>
<dbReference type="GO" id="GO:0020037">
    <property type="term" value="F:heme binding"/>
    <property type="evidence" value="ECO:0007669"/>
    <property type="project" value="InterPro"/>
</dbReference>
<dbReference type="SUPFAM" id="SSF48264">
    <property type="entry name" value="Cytochrome P450"/>
    <property type="match status" value="1"/>
</dbReference>
<evidence type="ECO:0000256" key="11">
    <source>
        <dbReference type="PIRSR" id="PIRSR602401-1"/>
    </source>
</evidence>
<keyword evidence="3 11" id="KW-0349">Heme</keyword>
<dbReference type="PANTHER" id="PTHR24282">
    <property type="entry name" value="CYTOCHROME P450 FAMILY MEMBER"/>
    <property type="match status" value="1"/>
</dbReference>
<gene>
    <name evidence="13" type="primary">CYP714A2_2</name>
    <name evidence="13" type="ORF">CK203_019543</name>
</gene>
<keyword evidence="8 11" id="KW-0408">Iron</keyword>
<comment type="caution">
    <text evidence="13">The sequence shown here is derived from an EMBL/GenBank/DDBJ whole genome shotgun (WGS) entry which is preliminary data.</text>
</comment>
<dbReference type="Proteomes" id="UP000288805">
    <property type="component" value="Unassembled WGS sequence"/>
</dbReference>
<evidence type="ECO:0000256" key="6">
    <source>
        <dbReference type="ARBA" id="ARBA00022989"/>
    </source>
</evidence>
<sequence length="142" mass="16180">MSWVMNEVLRLYSPAPNVQRQVREDIRVGDVTVLNGTNMWIDVVAMHHDPTLWGDDVYEFKPERFKDDPLYGGCKHKMGFLPFGFGGRMCVGRNLTTMEYKVVLTLILTRFSFSLSPTYTHAPATLLSLRTSFGLPVLLQPL</sequence>
<dbReference type="InterPro" id="IPR002401">
    <property type="entry name" value="Cyt_P450_E_grp-I"/>
</dbReference>
<dbReference type="PRINTS" id="PR00463">
    <property type="entry name" value="EP450I"/>
</dbReference>
<dbReference type="Gene3D" id="1.10.630.10">
    <property type="entry name" value="Cytochrome P450"/>
    <property type="match status" value="1"/>
</dbReference>
<dbReference type="AlphaFoldDB" id="A0A438IYN1"/>
<evidence type="ECO:0000256" key="5">
    <source>
        <dbReference type="ARBA" id="ARBA00022723"/>
    </source>
</evidence>
<keyword evidence="5 11" id="KW-0479">Metal-binding</keyword>
<dbReference type="InterPro" id="IPR036396">
    <property type="entry name" value="Cyt_P450_sf"/>
</dbReference>
<evidence type="ECO:0000256" key="3">
    <source>
        <dbReference type="ARBA" id="ARBA00022617"/>
    </source>
</evidence>
<evidence type="ECO:0000313" key="14">
    <source>
        <dbReference type="Proteomes" id="UP000288805"/>
    </source>
</evidence>
<dbReference type="PANTHER" id="PTHR24282:SF15">
    <property type="entry name" value="CYTOCHROME P450, FAMILY 715, SUBFAMILY A, POLYPEPTIDE 1"/>
    <property type="match status" value="1"/>
</dbReference>
<evidence type="ECO:0000256" key="4">
    <source>
        <dbReference type="ARBA" id="ARBA00022692"/>
    </source>
</evidence>
<feature type="binding site" description="axial binding residue" evidence="11">
    <location>
        <position position="90"/>
    </location>
    <ligand>
        <name>heme</name>
        <dbReference type="ChEBI" id="CHEBI:30413"/>
    </ligand>
    <ligandPart>
        <name>Fe</name>
        <dbReference type="ChEBI" id="CHEBI:18248"/>
    </ligandPart>
</feature>
<evidence type="ECO:0000256" key="8">
    <source>
        <dbReference type="ARBA" id="ARBA00023004"/>
    </source>
</evidence>
<protein>
    <submittedName>
        <fullName evidence="13">Cytochrome P450 714A2</fullName>
    </submittedName>
</protein>
<name>A0A438IYN1_VITVI</name>
<dbReference type="PRINTS" id="PR00385">
    <property type="entry name" value="P450"/>
</dbReference>
<comment type="cofactor">
    <cofactor evidence="11">
        <name>heme</name>
        <dbReference type="ChEBI" id="CHEBI:30413"/>
    </cofactor>
</comment>
<evidence type="ECO:0000256" key="12">
    <source>
        <dbReference type="RuleBase" id="RU000461"/>
    </source>
</evidence>
<organism evidence="13 14">
    <name type="scientific">Vitis vinifera</name>
    <name type="common">Grape</name>
    <dbReference type="NCBI Taxonomy" id="29760"/>
    <lineage>
        <taxon>Eukaryota</taxon>
        <taxon>Viridiplantae</taxon>
        <taxon>Streptophyta</taxon>
        <taxon>Embryophyta</taxon>
        <taxon>Tracheophyta</taxon>
        <taxon>Spermatophyta</taxon>
        <taxon>Magnoliopsida</taxon>
        <taxon>eudicotyledons</taxon>
        <taxon>Gunneridae</taxon>
        <taxon>Pentapetalae</taxon>
        <taxon>rosids</taxon>
        <taxon>Vitales</taxon>
        <taxon>Vitaceae</taxon>
        <taxon>Viteae</taxon>
        <taxon>Vitis</taxon>
    </lineage>
</organism>
<dbReference type="Pfam" id="PF00067">
    <property type="entry name" value="p450"/>
    <property type="match status" value="1"/>
</dbReference>
<dbReference type="InterPro" id="IPR050665">
    <property type="entry name" value="Cytochrome_P450_Monooxygen"/>
</dbReference>
<evidence type="ECO:0000313" key="13">
    <source>
        <dbReference type="EMBL" id="RVX01816.1"/>
    </source>
</evidence>
<comment type="subcellular location">
    <subcellularLocation>
        <location evidence="1">Membrane</location>
        <topology evidence="1">Single-pass membrane protein</topology>
    </subcellularLocation>
</comment>
<keyword evidence="4" id="KW-0812">Transmembrane</keyword>
<reference evidence="13 14" key="1">
    <citation type="journal article" date="2018" name="PLoS Genet.">
        <title>Population sequencing reveals clonal diversity and ancestral inbreeding in the grapevine cultivar Chardonnay.</title>
        <authorList>
            <person name="Roach M.J."/>
            <person name="Johnson D.L."/>
            <person name="Bohlmann J."/>
            <person name="van Vuuren H.J."/>
            <person name="Jones S.J."/>
            <person name="Pretorius I.S."/>
            <person name="Schmidt S.A."/>
            <person name="Borneman A.R."/>
        </authorList>
    </citation>
    <scope>NUCLEOTIDE SEQUENCE [LARGE SCALE GENOMIC DNA]</scope>
    <source>
        <strain evidence="14">cv. Chardonnay</strain>
        <tissue evidence="13">Leaf</tissue>
    </source>
</reference>
<comment type="similarity">
    <text evidence="2 12">Belongs to the cytochrome P450 family.</text>
</comment>
<dbReference type="InterPro" id="IPR001128">
    <property type="entry name" value="Cyt_P450"/>
</dbReference>